<dbReference type="OrthoDB" id="1550902at2"/>
<accession>A0A2Z6AYW2</accession>
<protein>
    <submittedName>
        <fullName evidence="1">P2 GpU family protein</fullName>
    </submittedName>
</protein>
<keyword evidence="2" id="KW-1185">Reference proteome</keyword>
<dbReference type="EMBL" id="AP017378">
    <property type="protein sequence ID" value="BBD08442.1"/>
    <property type="molecule type" value="Genomic_DNA"/>
</dbReference>
<reference evidence="1 2" key="1">
    <citation type="journal article" date="2018" name="Sci. Adv.">
        <title>Multi-heme cytochromes provide a pathway for survival in energy-limited environments.</title>
        <authorList>
            <person name="Deng X."/>
            <person name="Dohmae N."/>
            <person name="Nealson K.H."/>
            <person name="Hashimoto K."/>
            <person name="Okamoto A."/>
        </authorList>
    </citation>
    <scope>NUCLEOTIDE SEQUENCE [LARGE SCALE GENOMIC DNA]</scope>
    <source>
        <strain evidence="1 2">IS5</strain>
    </source>
</reference>
<sequence length="129" mass="14360">MPKIMMKLGRYAFSLNTAAYQELQHSAAYRWTAQERHGQHAALQYLGPGEDSLSLSGAIYPHLAGAADQVEKMRTEAALGEPLLLVDGLGRIHGKWVILNATETQRVFFADGVPRKIEFSLKLRYFGEA</sequence>
<name>A0A2Z6AYW2_9BACT</name>
<dbReference type="Pfam" id="PF06995">
    <property type="entry name" value="Phage_P2_GpU"/>
    <property type="match status" value="1"/>
</dbReference>
<dbReference type="AlphaFoldDB" id="A0A2Z6AYW2"/>
<dbReference type="PIRSF" id="PIRSF029208">
    <property type="entry name" value="Phage_tail_GPU"/>
    <property type="match status" value="1"/>
</dbReference>
<evidence type="ECO:0000313" key="1">
    <source>
        <dbReference type="EMBL" id="BBD08442.1"/>
    </source>
</evidence>
<gene>
    <name evidence="1" type="ORF">DFE_1716</name>
</gene>
<dbReference type="Proteomes" id="UP000269883">
    <property type="component" value="Chromosome"/>
</dbReference>
<dbReference type="RefSeq" id="WP_126378539.1">
    <property type="nucleotide sequence ID" value="NZ_AP017378.1"/>
</dbReference>
<organism evidence="1 2">
    <name type="scientific">Desulfovibrio ferrophilus</name>
    <dbReference type="NCBI Taxonomy" id="241368"/>
    <lineage>
        <taxon>Bacteria</taxon>
        <taxon>Pseudomonadati</taxon>
        <taxon>Thermodesulfobacteriota</taxon>
        <taxon>Desulfovibrionia</taxon>
        <taxon>Desulfovibrionales</taxon>
        <taxon>Desulfovibrionaceae</taxon>
        <taxon>Desulfovibrio</taxon>
    </lineage>
</organism>
<dbReference type="InterPro" id="IPR016912">
    <property type="entry name" value="Phage_P2_GpU"/>
</dbReference>
<dbReference type="KEGG" id="dfl:DFE_1716"/>
<dbReference type="InterPro" id="IPR009734">
    <property type="entry name" value="Myoviridae_GpU"/>
</dbReference>
<evidence type="ECO:0000313" key="2">
    <source>
        <dbReference type="Proteomes" id="UP000269883"/>
    </source>
</evidence>
<proteinExistence type="predicted"/>